<keyword evidence="2" id="KW-0812">Transmembrane</keyword>
<comment type="caution">
    <text evidence="3">The sequence shown here is derived from an EMBL/GenBank/DDBJ whole genome shotgun (WGS) entry which is preliminary data.</text>
</comment>
<reference evidence="3" key="1">
    <citation type="submission" date="2018-05" db="EMBL/GenBank/DDBJ databases">
        <title>Draft genome of Mucuna pruriens seed.</title>
        <authorList>
            <person name="Nnadi N.E."/>
            <person name="Vos R."/>
            <person name="Hasami M.H."/>
            <person name="Devisetty U.K."/>
            <person name="Aguiy J.C."/>
        </authorList>
    </citation>
    <scope>NUCLEOTIDE SEQUENCE [LARGE SCALE GENOMIC DNA]</scope>
    <source>
        <strain evidence="3">JCA_2017</strain>
    </source>
</reference>
<gene>
    <name evidence="3" type="ORF">CR513_52451</name>
</gene>
<dbReference type="PANTHER" id="PTHR33868:SF19">
    <property type="entry name" value="PROTEIN, PUTATIVE-RELATED"/>
    <property type="match status" value="1"/>
</dbReference>
<evidence type="ECO:0000256" key="1">
    <source>
        <dbReference type="SAM" id="MobiDB-lite"/>
    </source>
</evidence>
<feature type="compositionally biased region" description="Low complexity" evidence="1">
    <location>
        <begin position="292"/>
        <end position="318"/>
    </location>
</feature>
<feature type="non-terminal residue" evidence="3">
    <location>
        <position position="1"/>
    </location>
</feature>
<feature type="non-terminal residue" evidence="3">
    <location>
        <position position="544"/>
    </location>
</feature>
<keyword evidence="2" id="KW-1133">Transmembrane helix</keyword>
<keyword evidence="4" id="KW-1185">Reference proteome</keyword>
<dbReference type="PANTHER" id="PTHR33868">
    <property type="entry name" value="EXPRESSED PROTEIN"/>
    <property type="match status" value="1"/>
</dbReference>
<dbReference type="AlphaFoldDB" id="A0A371ER79"/>
<protein>
    <submittedName>
        <fullName evidence="3">Uncharacterized protein</fullName>
    </submittedName>
</protein>
<evidence type="ECO:0000313" key="3">
    <source>
        <dbReference type="EMBL" id="RDX68541.1"/>
    </source>
</evidence>
<keyword evidence="2" id="KW-0472">Membrane</keyword>
<proteinExistence type="predicted"/>
<evidence type="ECO:0000313" key="4">
    <source>
        <dbReference type="Proteomes" id="UP000257109"/>
    </source>
</evidence>
<accession>A0A371ER79</accession>
<evidence type="ECO:0000256" key="2">
    <source>
        <dbReference type="SAM" id="Phobius"/>
    </source>
</evidence>
<dbReference type="STRING" id="157652.A0A371ER79"/>
<organism evidence="3 4">
    <name type="scientific">Mucuna pruriens</name>
    <name type="common">Velvet bean</name>
    <name type="synonym">Dolichos pruriens</name>
    <dbReference type="NCBI Taxonomy" id="157652"/>
    <lineage>
        <taxon>Eukaryota</taxon>
        <taxon>Viridiplantae</taxon>
        <taxon>Streptophyta</taxon>
        <taxon>Embryophyta</taxon>
        <taxon>Tracheophyta</taxon>
        <taxon>Spermatophyta</taxon>
        <taxon>Magnoliopsida</taxon>
        <taxon>eudicotyledons</taxon>
        <taxon>Gunneridae</taxon>
        <taxon>Pentapetalae</taxon>
        <taxon>rosids</taxon>
        <taxon>fabids</taxon>
        <taxon>Fabales</taxon>
        <taxon>Fabaceae</taxon>
        <taxon>Papilionoideae</taxon>
        <taxon>50 kb inversion clade</taxon>
        <taxon>NPAAA clade</taxon>
        <taxon>indigoferoid/millettioid clade</taxon>
        <taxon>Phaseoleae</taxon>
        <taxon>Mucuna</taxon>
    </lineage>
</organism>
<feature type="transmembrane region" description="Helical" evidence="2">
    <location>
        <begin position="432"/>
        <end position="457"/>
    </location>
</feature>
<dbReference type="Proteomes" id="UP000257109">
    <property type="component" value="Unassembled WGS sequence"/>
</dbReference>
<dbReference type="OrthoDB" id="1920951at2759"/>
<feature type="compositionally biased region" description="Polar residues" evidence="1">
    <location>
        <begin position="264"/>
        <end position="291"/>
    </location>
</feature>
<dbReference type="EMBL" id="QJKJ01012481">
    <property type="protein sequence ID" value="RDX68541.1"/>
    <property type="molecule type" value="Genomic_DNA"/>
</dbReference>
<sequence length="544" mass="60715">MASAEGKAPYTANCFTQDFRIPLNSPDHPSSVSKQLVSDWVPGNSINDQSHANSVCMPHNLNSDKLPEMKWWLHVKSDLGVEANYTCPHLNSYESELGAFYAEFLSGDVKSEGDQLVKDFDALSNIESATLSVEQPWHVSPACMKNNKTRMPKIEASMNADLHFTPKKKDQEEFFFSDSHFMDCDLSNFLVSEQGKITASDLKSHLMGTEKTQPWWRTAGKDELVSLVARKSLEHIENCDLPHPQTMHVTQKPPCPKGVDYDKTPSSLNHKSQTGSSSADGYTTGISTSDYSFQDSNKHSSSSQSTDSSSSNESCQINSENSNMSELLKALCHSQTRAREAEKAAQRAYSEKEHILSLFFRQASQLFAYKQWLHMLQLENLCLQLRNKNQSLLNLFPASLPWAPCRGMLLKKSLNRAGKRKNSKRRCGITKCAVAFAVGLGLAGAGLLLGWTMGWMFPPLYVEVRDGYHCPVSLLFASELINFRQTFRKHQWSSDNISVVANDVRSVLSLVSSTHIITGTGHITNSNGVLKKFAHVAMQVYHVH</sequence>
<feature type="region of interest" description="Disordered" evidence="1">
    <location>
        <begin position="243"/>
        <end position="318"/>
    </location>
</feature>
<name>A0A371ER79_MUCPR</name>